<sequence>MIKNYKFYALELYRIKLSVLPKSTVESQQSLKKLMLSISEIRPQLRKDLNELSQEYLQLNESTTDTAKNIETINNKLLGKMYLMAYKTKKKVLAYIEENVTVKKLRLA</sequence>
<name>A0A0A2MG24_9FLAO</name>
<evidence type="ECO:0000313" key="1">
    <source>
        <dbReference type="EMBL" id="KGO91199.1"/>
    </source>
</evidence>
<gene>
    <name evidence="1" type="ORF">Q766_19285</name>
</gene>
<protein>
    <submittedName>
        <fullName evidence="1">Uncharacterized protein</fullName>
    </submittedName>
</protein>
<proteinExistence type="predicted"/>
<comment type="caution">
    <text evidence="1">The sequence shown here is derived from an EMBL/GenBank/DDBJ whole genome shotgun (WGS) entry which is preliminary data.</text>
</comment>
<evidence type="ECO:0000313" key="2">
    <source>
        <dbReference type="Proteomes" id="UP000030111"/>
    </source>
</evidence>
<keyword evidence="2" id="KW-1185">Reference proteome</keyword>
<dbReference type="RefSeq" id="WP_026990074.1">
    <property type="nucleotide sequence ID" value="NZ_AUGP01000008.1"/>
</dbReference>
<reference evidence="1 2" key="1">
    <citation type="submission" date="2013-09" db="EMBL/GenBank/DDBJ databases">
        <authorList>
            <person name="Zeng Z."/>
            <person name="Chen C."/>
        </authorList>
    </citation>
    <scope>NUCLEOTIDE SEQUENCE [LARGE SCALE GENOMIC DNA]</scope>
    <source>
        <strain evidence="1 2">WB 4.1-42</strain>
    </source>
</reference>
<dbReference type="AlphaFoldDB" id="A0A0A2MG24"/>
<accession>A0A0A2MG24</accession>
<dbReference type="OrthoDB" id="9967589at2"/>
<organism evidence="1 2">
    <name type="scientific">Flavobacterium subsaxonicum WB 4.1-42 = DSM 21790</name>
    <dbReference type="NCBI Taxonomy" id="1121898"/>
    <lineage>
        <taxon>Bacteria</taxon>
        <taxon>Pseudomonadati</taxon>
        <taxon>Bacteroidota</taxon>
        <taxon>Flavobacteriia</taxon>
        <taxon>Flavobacteriales</taxon>
        <taxon>Flavobacteriaceae</taxon>
        <taxon>Flavobacterium</taxon>
    </lineage>
</organism>
<dbReference type="Proteomes" id="UP000030111">
    <property type="component" value="Unassembled WGS sequence"/>
</dbReference>
<dbReference type="eggNOG" id="ENOG5030RA5">
    <property type="taxonomic scope" value="Bacteria"/>
</dbReference>
<dbReference type="EMBL" id="JRLY01000023">
    <property type="protein sequence ID" value="KGO91199.1"/>
    <property type="molecule type" value="Genomic_DNA"/>
</dbReference>